<dbReference type="InterPro" id="IPR043358">
    <property type="entry name" value="GNL1-like"/>
</dbReference>
<name>A0ABD0Y151_9HEMI</name>
<feature type="non-terminal residue" evidence="7">
    <location>
        <position position="1"/>
    </location>
</feature>
<keyword evidence="2" id="KW-0547">Nucleotide-binding</keyword>
<keyword evidence="3" id="KW-0378">Hydrolase</keyword>
<evidence type="ECO:0000313" key="7">
    <source>
        <dbReference type="EMBL" id="KAL1116655.1"/>
    </source>
</evidence>
<evidence type="ECO:0000256" key="4">
    <source>
        <dbReference type="ARBA" id="ARBA00023134"/>
    </source>
</evidence>
<evidence type="ECO:0000259" key="6">
    <source>
        <dbReference type="Pfam" id="PF01926"/>
    </source>
</evidence>
<dbReference type="GO" id="GO:0016787">
    <property type="term" value="F:hydrolase activity"/>
    <property type="evidence" value="ECO:0007669"/>
    <property type="project" value="UniProtKB-KW"/>
</dbReference>
<gene>
    <name evidence="7" type="ORF">AAG570_005127</name>
</gene>
<dbReference type="PANTHER" id="PTHR45709">
    <property type="entry name" value="LARGE SUBUNIT GTPASE 1 HOMOLOG-RELATED"/>
    <property type="match status" value="1"/>
</dbReference>
<evidence type="ECO:0000313" key="8">
    <source>
        <dbReference type="Proteomes" id="UP001558652"/>
    </source>
</evidence>
<proteinExistence type="predicted"/>
<evidence type="ECO:0000256" key="3">
    <source>
        <dbReference type="ARBA" id="ARBA00022801"/>
    </source>
</evidence>
<dbReference type="Gene3D" id="3.40.50.300">
    <property type="entry name" value="P-loop containing nucleotide triphosphate hydrolases"/>
    <property type="match status" value="1"/>
</dbReference>
<dbReference type="InterPro" id="IPR023179">
    <property type="entry name" value="GTP-bd_ortho_bundle_sf"/>
</dbReference>
<keyword evidence="1" id="KW-0963">Cytoplasm</keyword>
<dbReference type="PRINTS" id="PR00326">
    <property type="entry name" value="GTP1OBG"/>
</dbReference>
<dbReference type="Proteomes" id="UP001558652">
    <property type="component" value="Unassembled WGS sequence"/>
</dbReference>
<organism evidence="7 8">
    <name type="scientific">Ranatra chinensis</name>
    <dbReference type="NCBI Taxonomy" id="642074"/>
    <lineage>
        <taxon>Eukaryota</taxon>
        <taxon>Metazoa</taxon>
        <taxon>Ecdysozoa</taxon>
        <taxon>Arthropoda</taxon>
        <taxon>Hexapoda</taxon>
        <taxon>Insecta</taxon>
        <taxon>Pterygota</taxon>
        <taxon>Neoptera</taxon>
        <taxon>Paraneoptera</taxon>
        <taxon>Hemiptera</taxon>
        <taxon>Heteroptera</taxon>
        <taxon>Panheteroptera</taxon>
        <taxon>Nepomorpha</taxon>
        <taxon>Nepidae</taxon>
        <taxon>Ranatrinae</taxon>
        <taxon>Ranatra</taxon>
    </lineage>
</organism>
<sequence length="269" mass="29298">AVNSAELLNRQELIELFEHLEPPAGEEDVAGGGVRTTIGLVGYPNVGKSSTINALIGNKKVSVSATPGKTKHFQTLFLTDRVVLCDCPGLVMPTLVASKADMVVGGILPIDQMRDYIGPSALIAALIGRRDLESHYGIMINPPREGEDPDRPPTAQEFLDPYAYSRGFMTQNGQPDMARAARWILKDVVEGRLLYCWAPPGVDQSEYHILPTRGRKHAPAPTPQTIRALQSERVSTNDLDKAFFKKASLGAHSKGVSKILPGKGWVRYS</sequence>
<accession>A0ABD0Y151</accession>
<dbReference type="AlphaFoldDB" id="A0ABD0Y151"/>
<dbReference type="InterPro" id="IPR027417">
    <property type="entry name" value="P-loop_NTPase"/>
</dbReference>
<feature type="domain" description="G" evidence="6">
    <location>
        <begin position="37"/>
        <end position="92"/>
    </location>
</feature>
<keyword evidence="4" id="KW-0342">GTP-binding</keyword>
<protein>
    <recommendedName>
        <fullName evidence="5">Large subunit GTPase 1 homolog</fullName>
    </recommendedName>
</protein>
<dbReference type="PANTHER" id="PTHR45709:SF2">
    <property type="entry name" value="LARGE SUBUNIT GTPASE 1 HOMOLOG"/>
    <property type="match status" value="1"/>
</dbReference>
<keyword evidence="8" id="KW-1185">Reference proteome</keyword>
<dbReference type="Pfam" id="PF01926">
    <property type="entry name" value="MMR_HSR1"/>
    <property type="match status" value="1"/>
</dbReference>
<dbReference type="EMBL" id="JBFDAA010000017">
    <property type="protein sequence ID" value="KAL1116655.1"/>
    <property type="molecule type" value="Genomic_DNA"/>
</dbReference>
<evidence type="ECO:0000256" key="5">
    <source>
        <dbReference type="ARBA" id="ARBA00040145"/>
    </source>
</evidence>
<dbReference type="GO" id="GO:0005525">
    <property type="term" value="F:GTP binding"/>
    <property type="evidence" value="ECO:0007669"/>
    <property type="project" value="UniProtKB-KW"/>
</dbReference>
<reference evidence="7 8" key="1">
    <citation type="submission" date="2024-07" db="EMBL/GenBank/DDBJ databases">
        <title>Chromosome-level genome assembly of the water stick insect Ranatra chinensis (Heteroptera: Nepidae).</title>
        <authorList>
            <person name="Liu X."/>
        </authorList>
    </citation>
    <scope>NUCLEOTIDE SEQUENCE [LARGE SCALE GENOMIC DNA]</scope>
    <source>
        <strain evidence="7">Cailab_2021Rc</strain>
        <tissue evidence="7">Muscle</tissue>
    </source>
</reference>
<evidence type="ECO:0000256" key="2">
    <source>
        <dbReference type="ARBA" id="ARBA00022741"/>
    </source>
</evidence>
<evidence type="ECO:0000256" key="1">
    <source>
        <dbReference type="ARBA" id="ARBA00022490"/>
    </source>
</evidence>
<comment type="caution">
    <text evidence="7">The sequence shown here is derived from an EMBL/GenBank/DDBJ whole genome shotgun (WGS) entry which is preliminary data.</text>
</comment>
<dbReference type="InterPro" id="IPR006073">
    <property type="entry name" value="GTP-bd"/>
</dbReference>
<dbReference type="Gene3D" id="1.10.1580.10">
    <property type="match status" value="1"/>
</dbReference>
<dbReference type="SUPFAM" id="SSF52540">
    <property type="entry name" value="P-loop containing nucleoside triphosphate hydrolases"/>
    <property type="match status" value="1"/>
</dbReference>